<accession>A0AAV0BSF5</accession>
<feature type="compositionally biased region" description="Polar residues" evidence="1">
    <location>
        <begin position="1"/>
        <end position="11"/>
    </location>
</feature>
<comment type="caution">
    <text evidence="3">The sequence shown here is derived from an EMBL/GenBank/DDBJ whole genome shotgun (WGS) entry which is preliminary data.</text>
</comment>
<keyword evidence="2" id="KW-0812">Transmembrane</keyword>
<feature type="region of interest" description="Disordered" evidence="1">
    <location>
        <begin position="1"/>
        <end position="41"/>
    </location>
</feature>
<feature type="compositionally biased region" description="Low complexity" evidence="1">
    <location>
        <begin position="132"/>
        <end position="155"/>
    </location>
</feature>
<dbReference type="AlphaFoldDB" id="A0AAV0BSF5"/>
<keyword evidence="2" id="KW-1133">Transmembrane helix</keyword>
<feature type="region of interest" description="Disordered" evidence="1">
    <location>
        <begin position="123"/>
        <end position="224"/>
    </location>
</feature>
<name>A0AAV0BSF5_PHAPC</name>
<evidence type="ECO:0000313" key="3">
    <source>
        <dbReference type="EMBL" id="CAH7688531.1"/>
    </source>
</evidence>
<evidence type="ECO:0000313" key="4">
    <source>
        <dbReference type="Proteomes" id="UP001153365"/>
    </source>
</evidence>
<protein>
    <submittedName>
        <fullName evidence="3">Expressed protein</fullName>
    </submittedName>
</protein>
<feature type="compositionally biased region" description="Low complexity" evidence="1">
    <location>
        <begin position="179"/>
        <end position="198"/>
    </location>
</feature>
<reference evidence="3" key="1">
    <citation type="submission" date="2022-06" db="EMBL/GenBank/DDBJ databases">
        <authorList>
            <consortium name="SYNGENTA / RWTH Aachen University"/>
        </authorList>
    </citation>
    <scope>NUCLEOTIDE SEQUENCE</scope>
</reference>
<sequence>MSGTYHSSRISRSTDHPPLNRQPTSKSSQRHDRLWSPPPSPSIIARHESLDDMTLGPLTPILTFAAYSWFAVAAFSALIGLLVTGYSLTAWDDAKRKLSGVRGLVGKSLEAGREIMGVAVSSNQFTSREQVSPASRSSVPHSQSASSPNSSASPSKGFGSIPGYDVPLSEADGLEPGIQSTQPPEQYSSSSTSSSSPPKRAQTNESRFSESSKSQSPQGLPPRPPLSVLVASVVLTLIVITARLMVVWWMGQQSRKNKTQAYRNGRRAYEAARANQSPRKPWFTPFKPSPSNYRASWVD</sequence>
<organism evidence="3 4">
    <name type="scientific">Phakopsora pachyrhizi</name>
    <name type="common">Asian soybean rust disease fungus</name>
    <dbReference type="NCBI Taxonomy" id="170000"/>
    <lineage>
        <taxon>Eukaryota</taxon>
        <taxon>Fungi</taxon>
        <taxon>Dikarya</taxon>
        <taxon>Basidiomycota</taxon>
        <taxon>Pucciniomycotina</taxon>
        <taxon>Pucciniomycetes</taxon>
        <taxon>Pucciniales</taxon>
        <taxon>Phakopsoraceae</taxon>
        <taxon>Phakopsora</taxon>
    </lineage>
</organism>
<dbReference type="Proteomes" id="UP001153365">
    <property type="component" value="Unassembled WGS sequence"/>
</dbReference>
<evidence type="ECO:0000256" key="1">
    <source>
        <dbReference type="SAM" id="MobiDB-lite"/>
    </source>
</evidence>
<feature type="transmembrane region" description="Helical" evidence="2">
    <location>
        <begin position="226"/>
        <end position="250"/>
    </location>
</feature>
<keyword evidence="4" id="KW-1185">Reference proteome</keyword>
<evidence type="ECO:0000256" key="2">
    <source>
        <dbReference type="SAM" id="Phobius"/>
    </source>
</evidence>
<dbReference type="EMBL" id="CALTRL010005988">
    <property type="protein sequence ID" value="CAH7688531.1"/>
    <property type="molecule type" value="Genomic_DNA"/>
</dbReference>
<feature type="transmembrane region" description="Helical" evidence="2">
    <location>
        <begin position="66"/>
        <end position="88"/>
    </location>
</feature>
<gene>
    <name evidence="3" type="ORF">PPACK8108_LOCUS23496</name>
</gene>
<keyword evidence="2" id="KW-0472">Membrane</keyword>
<proteinExistence type="predicted"/>